<organism evidence="1 2">
    <name type="scientific">Parabacteroides faecalis</name>
    <dbReference type="NCBI Taxonomy" id="2924040"/>
    <lineage>
        <taxon>Bacteria</taxon>
        <taxon>Pseudomonadati</taxon>
        <taxon>Bacteroidota</taxon>
        <taxon>Bacteroidia</taxon>
        <taxon>Bacteroidales</taxon>
        <taxon>Tannerellaceae</taxon>
        <taxon>Parabacteroides</taxon>
    </lineage>
</organism>
<evidence type="ECO:0008006" key="3">
    <source>
        <dbReference type="Google" id="ProtNLM"/>
    </source>
</evidence>
<dbReference type="EMBL" id="JAKZMM010000062">
    <property type="protein sequence ID" value="MCJ2382196.1"/>
    <property type="molecule type" value="Genomic_DNA"/>
</dbReference>
<dbReference type="Proteomes" id="UP001165444">
    <property type="component" value="Unassembled WGS sequence"/>
</dbReference>
<evidence type="ECO:0000313" key="1">
    <source>
        <dbReference type="EMBL" id="MCJ2382196.1"/>
    </source>
</evidence>
<accession>A0ABT0C5B3</accession>
<comment type="caution">
    <text evidence="1">The sequence shown here is derived from an EMBL/GenBank/DDBJ whole genome shotgun (WGS) entry which is preliminary data.</text>
</comment>
<evidence type="ECO:0000313" key="2">
    <source>
        <dbReference type="Proteomes" id="UP001165444"/>
    </source>
</evidence>
<protein>
    <recommendedName>
        <fullName evidence="3">T9SS C-terminal target domain-containing protein</fullName>
    </recommendedName>
</protein>
<gene>
    <name evidence="1" type="ORF">MUN53_16535</name>
</gene>
<sequence>PVYTWSEDNTTCTATRTCENNDEHSQTATATVTSEPTKAPTCTEMGEMTYMATFTEEWAVEQTKTEGIPVTGHHYVNGYCTECGQRDPNYVDPISYYNIYVENVCDGVEITTSKNVVREGGSISLYVEKDTANYTFDNFKVYYKRSYYGTWDELKEGTQPGEYPINNIWTHIYIKAQGAEKKEDPTGIESIEGVKVYTKDGSLYVQTPQREQVIIVSMSGAVVMNEEQIGLKQYYGLQPGIYIVRVGQTTYKLRLH</sequence>
<keyword evidence="2" id="KW-1185">Reference proteome</keyword>
<reference evidence="1 2" key="1">
    <citation type="submission" date="2022-03" db="EMBL/GenBank/DDBJ databases">
        <title>Parabacteroides sp. nov. isolated from swine feces.</title>
        <authorList>
            <person name="Bak J.E."/>
        </authorList>
    </citation>
    <scope>NUCLEOTIDE SEQUENCE [LARGE SCALE GENOMIC DNA]</scope>
    <source>
        <strain evidence="1 2">AGMB00274</strain>
    </source>
</reference>
<feature type="non-terminal residue" evidence="1">
    <location>
        <position position="1"/>
    </location>
</feature>
<name>A0ABT0C5B3_9BACT</name>
<proteinExistence type="predicted"/>